<evidence type="ECO:0000256" key="3">
    <source>
        <dbReference type="ARBA" id="ARBA00009877"/>
    </source>
</evidence>
<dbReference type="GO" id="GO:0005743">
    <property type="term" value="C:mitochondrial inner membrane"/>
    <property type="evidence" value="ECO:0007669"/>
    <property type="project" value="UniProtKB-SubCell"/>
</dbReference>
<feature type="transmembrane region" description="Helical" evidence="12">
    <location>
        <begin position="320"/>
        <end position="337"/>
    </location>
</feature>
<dbReference type="PANTHER" id="PTHR12428">
    <property type="entry name" value="OXA1"/>
    <property type="match status" value="1"/>
</dbReference>
<feature type="compositionally biased region" description="Polar residues" evidence="11">
    <location>
        <begin position="805"/>
        <end position="818"/>
    </location>
</feature>
<feature type="transmembrane region" description="Helical" evidence="12">
    <location>
        <begin position="572"/>
        <end position="594"/>
    </location>
</feature>
<dbReference type="PANTHER" id="PTHR12428:SF66">
    <property type="entry name" value="MITOCHONDRIAL INNER MEMBRANE PROTEIN OXA1L"/>
    <property type="match status" value="1"/>
</dbReference>
<evidence type="ECO:0000256" key="5">
    <source>
        <dbReference type="ARBA" id="ARBA00022792"/>
    </source>
</evidence>
<dbReference type="CDD" id="cd20069">
    <property type="entry name" value="5TM_Oxa1-like"/>
    <property type="match status" value="1"/>
</dbReference>
<dbReference type="GO" id="GO:0006355">
    <property type="term" value="P:regulation of DNA-templated transcription"/>
    <property type="evidence" value="ECO:0007669"/>
    <property type="project" value="InterPro"/>
</dbReference>
<evidence type="ECO:0000256" key="8">
    <source>
        <dbReference type="ARBA" id="ARBA00023128"/>
    </source>
</evidence>
<dbReference type="Pfam" id="PF12632">
    <property type="entry name" value="Vezatin"/>
    <property type="match status" value="1"/>
</dbReference>
<dbReference type="GO" id="GO:0032977">
    <property type="term" value="F:membrane insertase activity"/>
    <property type="evidence" value="ECO:0007669"/>
    <property type="project" value="InterPro"/>
</dbReference>
<dbReference type="GO" id="GO:0003677">
    <property type="term" value="F:DNA binding"/>
    <property type="evidence" value="ECO:0007669"/>
    <property type="project" value="InterPro"/>
</dbReference>
<accession>A0AAF0EDU4</accession>
<keyword evidence="4 10" id="KW-0812">Transmembrane</keyword>
<dbReference type="InterPro" id="IPR001708">
    <property type="entry name" value="YidC/ALB3/OXA1/COX18"/>
</dbReference>
<dbReference type="InterPro" id="IPR026859">
    <property type="entry name" value="Myosin-bd"/>
</dbReference>
<sequence>MAAHRVGSVIYGMAWRQSLSRAASQTVTIRSQPRALRAVAVTSGLGLGSARAFSLWSNNEAARKLVFERSEEVKNMANSLQESTHDAVEAASDELHHLGTSVQERLAHVNETMSQALANESESIRKASEMASNDLHSLGLGGWSPSGILQHLLDGVQYFTDLPWWATIIVVTCGIRLALAPLLVNVQGNSIRLSNIQPQMQNLLEDIQYAKNAGDQQGMQASAMQVRKLLKDNNCSPFKSLLLPAVQMPVFLSFYFALTGLANAPLPALATGGVAWFPDLTAADPYYVLPIISSAMTLLVLETGAETGTTGMNQTPQARFVKNGLRIVTVLAAWFISSFPSAVLLYWTTTNTFSLVQLLALRTRFLKRLLRLPEKIEHPVKPHVKEKSFMESVRSSAHANARPRAMPVNALRKSSPESSSSLSGARGRALDNLMSDSGTTSQPASNATQDAMSAEKQARLAAARERRLRQRTRIAAWAERRQAENQAFVPVEEANGRECLAFAEKFRYTIATSYLLAPTLSISKYERGETKEDESVHFPKRVYPLSLPDAKYRVQTRIAGQLPMGHISAATLLLGWAVYVQVPVALMLLVLIFFDACTLVLPVSEMLQCPPQHISFSVSTPPSAQEGHGLTSAKSIQLADEQAYLRAGLLRGAIEFIDAAQAMDHALNDALSAVQEVELVSRRFSLSTPLPPISRIEASWSFDEHGHRHGIFPQRMTSMRKTIADALEEVCFHCRAVCERFEASAEEEESERVRELMMLRQHSVPNDWDVSTSTTPLSPRPLSLAAWASPARVTPTPDRGRKTRYPQSFLTPGSSPMPSQKRFGNDSVPTSYERARQDRLSLVSLRSQFEAMHMERQTILYHLLSLNMDMSSKKRRAGTAVDARMYWDDDIIQGVLKYMTSYFRLCEKQVRAHVQNEMSMQRPDKKQGHDALDLDQHLCKMGQLLRTLQCKMKVCREEGSASVPCLHGIPSPKANGRTESVLTMFESMKDELLSLSSEWDAGMRILDPPSSPSVPETPLPYEPVLTTPPSLSQVPFPSEDTQETEFRSGTNHSEMLSDTLIASSSPTSLPPPGSEEVFECDTRAMTPRTPSTLSRAERIARRKQEREVRRADTDDVHPLAMVRDHCLPGMAAAYDAARAQALGTRTVGVSPMRQVVTAPEAPAEGMWTWLTVDPFLTPGSNNRLFLSLRSGIASQVDWALKNLASYTFQMADKFLLAEYPGLCDALAEFVRRLCFAAHGLPRSRWDLMQADMHLNGMLVDQGYGLDENVAGIAVTSVALARRTATPPVPADAPFQPARYARDAALLRRAAEATLILRNVALSSANVASLAQVPMVLDIIQHGLAMEDAHECHDLRVNMLEVLECLAPHLVLSDWARQRFVLHHTQETARFVEDEIFARLYDMAHHSQDRALLVGSLRCLRAFASNTANAPVLAEVDTSLQPTHLHLMTRCLTLLPLTQDPELLEAVLDLLYQLVMIGDNVLLLGAIKSLHDHAYAPESKEASPTHAIVGFLARNLALGKSVWERDTDLTVNQGAWWAPHVPSVTRMRQKREFERREKMTPAERARYKQLAPDVKARLESMSEPERGLEWMKTLFEYDPQGEVTQMEFWITYRDQFTPTANQGGAPLQPAANLIRNVSQAFPGAAAMVIPGAPGAQPRFVIRGIVPRIRATPGPVCPWVGCPSPQAPSWAAVREHLAAHVSLTNDGVCRCLGCTYVAPSSDETTQRAQLLQHVFTHLPMAEEPDVPRAHSALKANGTQDHPGLLAFDVERTPSVPTLVAGQPPSPCGVAFLSLLVLRYMTRAAQAILQREGFGCPAYTYGGAVPAARTPAERDEQFGFPMAALSDDAQTQTDVSSDFEARSAQAAVRMMEAVASVEDVLVETSLRNDILCRFVNDTLVAIRPVDV</sequence>
<dbReference type="GO" id="GO:0017022">
    <property type="term" value="F:myosin binding"/>
    <property type="evidence" value="ECO:0007669"/>
    <property type="project" value="InterPro"/>
</dbReference>
<dbReference type="GO" id="GO:0012505">
    <property type="term" value="C:endomembrane system"/>
    <property type="evidence" value="ECO:0007669"/>
    <property type="project" value="UniProtKB-SubCell"/>
</dbReference>
<dbReference type="EMBL" id="CP119901">
    <property type="protein sequence ID" value="WFD22730.1"/>
    <property type="molecule type" value="Genomic_DNA"/>
</dbReference>
<protein>
    <recommendedName>
        <fullName evidence="13">RFX-type winged-helix domain-containing protein</fullName>
    </recommendedName>
</protein>
<comment type="subcellular location">
    <subcellularLocation>
        <location evidence="1">Endomembrane system</location>
    </subcellularLocation>
    <subcellularLocation>
        <location evidence="10">Membrane</location>
        <topology evidence="10">Multi-pass membrane protein</topology>
    </subcellularLocation>
    <subcellularLocation>
        <location evidence="2">Mitochondrion inner membrane</location>
        <topology evidence="2">Multi-pass membrane protein</topology>
    </subcellularLocation>
</comment>
<keyword evidence="15" id="KW-1185">Reference proteome</keyword>
<feature type="transmembrane region" description="Helical" evidence="12">
    <location>
        <begin position="241"/>
        <end position="266"/>
    </location>
</feature>
<dbReference type="Pfam" id="PF02096">
    <property type="entry name" value="60KD_IMP"/>
    <property type="match status" value="1"/>
</dbReference>
<gene>
    <name evidence="14" type="ORF">MEQU1_001406</name>
</gene>
<dbReference type="Proteomes" id="UP001214415">
    <property type="component" value="Chromosome 2"/>
</dbReference>
<evidence type="ECO:0000256" key="9">
    <source>
        <dbReference type="ARBA" id="ARBA00023136"/>
    </source>
</evidence>
<feature type="region of interest" description="Disordered" evidence="11">
    <location>
        <begin position="1032"/>
        <end position="1051"/>
    </location>
</feature>
<keyword evidence="8" id="KW-0496">Mitochondrion</keyword>
<comment type="similarity">
    <text evidence="3 10">Belongs to the OXA1/ALB3/YidC family.</text>
</comment>
<evidence type="ECO:0000259" key="13">
    <source>
        <dbReference type="PROSITE" id="PS51526"/>
    </source>
</evidence>
<feature type="region of interest" description="Disordered" evidence="11">
    <location>
        <begin position="789"/>
        <end position="831"/>
    </location>
</feature>
<dbReference type="InterPro" id="IPR028055">
    <property type="entry name" value="YidC/Oxa/ALB_C"/>
</dbReference>
<evidence type="ECO:0000256" key="4">
    <source>
        <dbReference type="ARBA" id="ARBA00022692"/>
    </source>
</evidence>
<keyword evidence="9 12" id="KW-0472">Membrane</keyword>
<feature type="region of interest" description="Disordered" evidence="11">
    <location>
        <begin position="388"/>
        <end position="464"/>
    </location>
</feature>
<evidence type="ECO:0000256" key="2">
    <source>
        <dbReference type="ARBA" id="ARBA00004448"/>
    </source>
</evidence>
<evidence type="ECO:0000313" key="14">
    <source>
        <dbReference type="EMBL" id="WFD22730.1"/>
    </source>
</evidence>
<dbReference type="NCBIfam" id="TIGR03592">
    <property type="entry name" value="yidC_oxa1_cterm"/>
    <property type="match status" value="1"/>
</dbReference>
<evidence type="ECO:0000256" key="10">
    <source>
        <dbReference type="RuleBase" id="RU003945"/>
    </source>
</evidence>
<keyword evidence="5" id="KW-0999">Mitochondrion inner membrane</keyword>
<evidence type="ECO:0000256" key="12">
    <source>
        <dbReference type="SAM" id="Phobius"/>
    </source>
</evidence>
<feature type="domain" description="RFX-type winged-helix" evidence="13">
    <location>
        <begin position="1586"/>
        <end position="1667"/>
    </location>
</feature>
<keyword evidence="6" id="KW-0809">Transit peptide</keyword>
<evidence type="ECO:0000256" key="1">
    <source>
        <dbReference type="ARBA" id="ARBA00004308"/>
    </source>
</evidence>
<dbReference type="GO" id="GO:0032979">
    <property type="term" value="P:protein insertion into mitochondrial inner membrane from matrix"/>
    <property type="evidence" value="ECO:0007669"/>
    <property type="project" value="TreeGrafter"/>
</dbReference>
<feature type="compositionally biased region" description="Polar residues" evidence="11">
    <location>
        <begin position="434"/>
        <end position="451"/>
    </location>
</feature>
<evidence type="ECO:0000256" key="7">
    <source>
        <dbReference type="ARBA" id="ARBA00022989"/>
    </source>
</evidence>
<dbReference type="InterPro" id="IPR003150">
    <property type="entry name" value="DNA-bd_RFX"/>
</dbReference>
<reference evidence="14" key="1">
    <citation type="submission" date="2023-03" db="EMBL/GenBank/DDBJ databases">
        <title>Mating type loci evolution in Malassezia.</title>
        <authorList>
            <person name="Coelho M.A."/>
        </authorList>
    </citation>
    <scope>NUCLEOTIDE SEQUENCE</scope>
    <source>
        <strain evidence="14">CBS 12830</strain>
    </source>
</reference>
<evidence type="ECO:0000256" key="6">
    <source>
        <dbReference type="ARBA" id="ARBA00022946"/>
    </source>
</evidence>
<keyword evidence="7 12" id="KW-1133">Transmembrane helix</keyword>
<proteinExistence type="inferred from homology"/>
<evidence type="ECO:0000256" key="11">
    <source>
        <dbReference type="SAM" id="MobiDB-lite"/>
    </source>
</evidence>
<dbReference type="PROSITE" id="PS51526">
    <property type="entry name" value="RFX_DBD"/>
    <property type="match status" value="1"/>
</dbReference>
<name>A0AAF0EDU4_9BASI</name>
<feature type="transmembrane region" description="Helical" evidence="12">
    <location>
        <begin position="162"/>
        <end position="184"/>
    </location>
</feature>
<evidence type="ECO:0000313" key="15">
    <source>
        <dbReference type="Proteomes" id="UP001214415"/>
    </source>
</evidence>
<organism evidence="14 15">
    <name type="scientific">Malassezia equina</name>
    <dbReference type="NCBI Taxonomy" id="1381935"/>
    <lineage>
        <taxon>Eukaryota</taxon>
        <taxon>Fungi</taxon>
        <taxon>Dikarya</taxon>
        <taxon>Basidiomycota</taxon>
        <taxon>Ustilaginomycotina</taxon>
        <taxon>Malasseziomycetes</taxon>
        <taxon>Malasseziales</taxon>
        <taxon>Malasseziaceae</taxon>
        <taxon>Malassezia</taxon>
    </lineage>
</organism>